<dbReference type="Proteomes" id="UP000006820">
    <property type="component" value="Chromosome"/>
</dbReference>
<evidence type="ECO:0000313" key="3">
    <source>
        <dbReference type="Proteomes" id="UP000006820"/>
    </source>
</evidence>
<gene>
    <name evidence="2" type="ordered locus">NFA_21270</name>
</gene>
<dbReference type="STRING" id="247156.NFA_21270"/>
<name>Q5YXW8_NOCFA</name>
<keyword evidence="3" id="KW-1185">Reference proteome</keyword>
<sequence length="64" mass="7346">MGKCLSQKQDWRAKGNRPRRTAREDREATSSMDGQRVAGQPAPATRTRSTCRRRVRRLRVTPPP</sequence>
<feature type="compositionally biased region" description="Basic residues" evidence="1">
    <location>
        <begin position="49"/>
        <end position="64"/>
    </location>
</feature>
<dbReference type="EMBL" id="AP006618">
    <property type="protein sequence ID" value="BAD56973.1"/>
    <property type="molecule type" value="Genomic_DNA"/>
</dbReference>
<evidence type="ECO:0000256" key="1">
    <source>
        <dbReference type="SAM" id="MobiDB-lite"/>
    </source>
</evidence>
<organism evidence="2 3">
    <name type="scientific">Nocardia farcinica (strain IFM 10152)</name>
    <dbReference type="NCBI Taxonomy" id="247156"/>
    <lineage>
        <taxon>Bacteria</taxon>
        <taxon>Bacillati</taxon>
        <taxon>Actinomycetota</taxon>
        <taxon>Actinomycetes</taxon>
        <taxon>Mycobacteriales</taxon>
        <taxon>Nocardiaceae</taxon>
        <taxon>Nocardia</taxon>
    </lineage>
</organism>
<dbReference type="HOGENOM" id="CLU_2863285_0_0_11"/>
<feature type="region of interest" description="Disordered" evidence="1">
    <location>
        <begin position="1"/>
        <end position="64"/>
    </location>
</feature>
<dbReference type="AlphaFoldDB" id="Q5YXW8"/>
<reference evidence="2 3" key="1">
    <citation type="journal article" date="2004" name="Proc. Natl. Acad. Sci. U.S.A.">
        <title>The complete genomic sequence of Nocardia farcinica IFM 10152.</title>
        <authorList>
            <person name="Ishikawa J."/>
            <person name="Yamashita A."/>
            <person name="Mikami Y."/>
            <person name="Hoshino Y."/>
            <person name="Kurita H."/>
            <person name="Hotta K."/>
            <person name="Shiba T."/>
            <person name="Hattori M."/>
        </authorList>
    </citation>
    <scope>NUCLEOTIDE SEQUENCE [LARGE SCALE GENOMIC DNA]</scope>
    <source>
        <strain evidence="2 3">IFM 10152</strain>
    </source>
</reference>
<dbReference type="KEGG" id="nfa:NFA_21270"/>
<accession>Q5YXW8</accession>
<protein>
    <submittedName>
        <fullName evidence="2">Uncharacterized protein</fullName>
    </submittedName>
</protein>
<proteinExistence type="predicted"/>
<evidence type="ECO:0000313" key="2">
    <source>
        <dbReference type="EMBL" id="BAD56973.1"/>
    </source>
</evidence>